<dbReference type="GO" id="GO:0004497">
    <property type="term" value="F:monooxygenase activity"/>
    <property type="evidence" value="ECO:0007669"/>
    <property type="project" value="UniProtKB-ARBA"/>
</dbReference>
<keyword evidence="2" id="KW-0479">Metal-binding</keyword>
<reference evidence="7 8" key="1">
    <citation type="submission" date="2010-04" db="EMBL/GenBank/DDBJ databases">
        <authorList>
            <person name="Qin X."/>
            <person name="Bachman B."/>
            <person name="Battles P."/>
            <person name="Bell A."/>
            <person name="Bess C."/>
            <person name="Bickham C."/>
            <person name="Chaboub L."/>
            <person name="Chen D."/>
            <person name="Coyle M."/>
            <person name="Deiros D.R."/>
            <person name="Dinh H."/>
            <person name="Forbes L."/>
            <person name="Fowler G."/>
            <person name="Francisco L."/>
            <person name="Fu Q."/>
            <person name="Gubbala S."/>
            <person name="Hale W."/>
            <person name="Han Y."/>
            <person name="Hemphill L."/>
            <person name="Highlander S.K."/>
            <person name="Hirani K."/>
            <person name="Hogues M."/>
            <person name="Jackson L."/>
            <person name="Jakkamsetti A."/>
            <person name="Javaid M."/>
            <person name="Jiang H."/>
            <person name="Korchina V."/>
            <person name="Kovar C."/>
            <person name="Lara F."/>
            <person name="Lee S."/>
            <person name="Mata R."/>
            <person name="Mathew T."/>
            <person name="Moen C."/>
            <person name="Morales K."/>
            <person name="Munidasa M."/>
            <person name="Nazareth L."/>
            <person name="Ngo R."/>
            <person name="Nguyen L."/>
            <person name="Okwuonu G."/>
            <person name="Ongeri F."/>
            <person name="Patil S."/>
            <person name="Petrosino J."/>
            <person name="Pham C."/>
            <person name="Pham P."/>
            <person name="Pu L.-L."/>
            <person name="Puazo M."/>
            <person name="Raj R."/>
            <person name="Reid J."/>
            <person name="Rouhana J."/>
            <person name="Saada N."/>
            <person name="Shang Y."/>
            <person name="Simmons D."/>
            <person name="Thornton R."/>
            <person name="Warren J."/>
            <person name="Weissenberger G."/>
            <person name="Zhang J."/>
            <person name="Zhang L."/>
            <person name="Zhou C."/>
            <person name="Zhu D."/>
            <person name="Muzny D."/>
            <person name="Worley K."/>
            <person name="Gibbs R."/>
        </authorList>
    </citation>
    <scope>NUCLEOTIDE SEQUENCE [LARGE SCALE GENOMIC DNA]</scope>
    <source>
        <strain evidence="7 8">ATCC 49030</strain>
    </source>
</reference>
<protein>
    <submittedName>
        <fullName evidence="7">Rieske [2Fe-2S] domain protein</fullName>
    </submittedName>
</protein>
<feature type="compositionally biased region" description="Basic and acidic residues" evidence="5">
    <location>
        <begin position="1"/>
        <end position="10"/>
    </location>
</feature>
<evidence type="ECO:0000313" key="7">
    <source>
        <dbReference type="EMBL" id="EFG48077.1"/>
    </source>
</evidence>
<name>D4YKY3_9MICO</name>
<dbReference type="CDD" id="cd03467">
    <property type="entry name" value="Rieske"/>
    <property type="match status" value="1"/>
</dbReference>
<evidence type="ECO:0000256" key="3">
    <source>
        <dbReference type="ARBA" id="ARBA00023004"/>
    </source>
</evidence>
<accession>D4YKY3</accession>
<dbReference type="STRING" id="585530.HMPREF0183_0593"/>
<evidence type="ECO:0000256" key="1">
    <source>
        <dbReference type="ARBA" id="ARBA00022714"/>
    </source>
</evidence>
<dbReference type="PROSITE" id="PS51296">
    <property type="entry name" value="RIESKE"/>
    <property type="match status" value="1"/>
</dbReference>
<dbReference type="PROSITE" id="PS51318">
    <property type="entry name" value="TAT"/>
    <property type="match status" value="1"/>
</dbReference>
<gene>
    <name evidence="7" type="primary">qcrA</name>
    <name evidence="7" type="ORF">HMPREF0183_0593</name>
</gene>
<keyword evidence="3" id="KW-0408">Iron</keyword>
<evidence type="ECO:0000256" key="5">
    <source>
        <dbReference type="SAM" id="MobiDB-lite"/>
    </source>
</evidence>
<dbReference type="GO" id="GO:0051537">
    <property type="term" value="F:2 iron, 2 sulfur cluster binding"/>
    <property type="evidence" value="ECO:0007669"/>
    <property type="project" value="UniProtKB-KW"/>
</dbReference>
<dbReference type="eggNOG" id="COG2146">
    <property type="taxonomic scope" value="Bacteria"/>
</dbReference>
<evidence type="ECO:0000256" key="4">
    <source>
        <dbReference type="ARBA" id="ARBA00023014"/>
    </source>
</evidence>
<dbReference type="SUPFAM" id="SSF50022">
    <property type="entry name" value="ISP domain"/>
    <property type="match status" value="1"/>
</dbReference>
<keyword evidence="4" id="KW-0411">Iron-sulfur</keyword>
<dbReference type="Proteomes" id="UP000005714">
    <property type="component" value="Unassembled WGS sequence"/>
</dbReference>
<evidence type="ECO:0000259" key="6">
    <source>
        <dbReference type="PROSITE" id="PS51296"/>
    </source>
</evidence>
<dbReference type="Pfam" id="PF00355">
    <property type="entry name" value="Rieske"/>
    <property type="match status" value="1"/>
</dbReference>
<feature type="domain" description="Rieske" evidence="6">
    <location>
        <begin position="53"/>
        <end position="143"/>
    </location>
</feature>
<dbReference type="InterPro" id="IPR017941">
    <property type="entry name" value="Rieske_2Fe-2S"/>
</dbReference>
<keyword evidence="8" id="KW-1185">Reference proteome</keyword>
<keyword evidence="1" id="KW-0001">2Fe-2S</keyword>
<dbReference type="AlphaFoldDB" id="D4YKY3"/>
<feature type="region of interest" description="Disordered" evidence="5">
    <location>
        <begin position="1"/>
        <end position="20"/>
    </location>
</feature>
<dbReference type="GO" id="GO:0016705">
    <property type="term" value="F:oxidoreductase activity, acting on paired donors, with incorporation or reduction of molecular oxygen"/>
    <property type="evidence" value="ECO:0007669"/>
    <property type="project" value="UniProtKB-ARBA"/>
</dbReference>
<dbReference type="EMBL" id="ADNU01000018">
    <property type="protein sequence ID" value="EFG48077.1"/>
    <property type="molecule type" value="Genomic_DNA"/>
</dbReference>
<dbReference type="InterPro" id="IPR006311">
    <property type="entry name" value="TAT_signal"/>
</dbReference>
<proteinExistence type="predicted"/>
<dbReference type="GO" id="GO:0046872">
    <property type="term" value="F:metal ion binding"/>
    <property type="evidence" value="ECO:0007669"/>
    <property type="project" value="UniProtKB-KW"/>
</dbReference>
<sequence length="148" mass="15390">MKHQAQRTERNSMNQHSRRQVFKATGGVAATVAVAGGLSACVNDSSNTEDAEPETVAKDKVPVGSGVVAGSYVVVQPTKGDFKAYTAVCPHQGCLVRTITEEEIVCPCHSSGFSTQDGAKLYGPANDGLKKAKVADNGDSLQVGPLEG</sequence>
<comment type="caution">
    <text evidence="7">The sequence shown here is derived from an EMBL/GenBank/DDBJ whole genome shotgun (WGS) entry which is preliminary data.</text>
</comment>
<organism evidence="7 8">
    <name type="scientific">Brevibacterium mcbrellneri ATCC 49030</name>
    <dbReference type="NCBI Taxonomy" id="585530"/>
    <lineage>
        <taxon>Bacteria</taxon>
        <taxon>Bacillati</taxon>
        <taxon>Actinomycetota</taxon>
        <taxon>Actinomycetes</taxon>
        <taxon>Micrococcales</taxon>
        <taxon>Brevibacteriaceae</taxon>
        <taxon>Brevibacterium</taxon>
    </lineage>
</organism>
<dbReference type="InterPro" id="IPR036922">
    <property type="entry name" value="Rieske_2Fe-2S_sf"/>
</dbReference>
<evidence type="ECO:0000313" key="8">
    <source>
        <dbReference type="Proteomes" id="UP000005714"/>
    </source>
</evidence>
<evidence type="ECO:0000256" key="2">
    <source>
        <dbReference type="ARBA" id="ARBA00022723"/>
    </source>
</evidence>
<dbReference type="Gene3D" id="2.102.10.10">
    <property type="entry name" value="Rieske [2Fe-2S] iron-sulphur domain"/>
    <property type="match status" value="1"/>
</dbReference>